<name>A0A286EAW7_9NEIS</name>
<evidence type="ECO:0008006" key="3">
    <source>
        <dbReference type="Google" id="ProtNLM"/>
    </source>
</evidence>
<evidence type="ECO:0000313" key="1">
    <source>
        <dbReference type="EMBL" id="SOD68061.1"/>
    </source>
</evidence>
<protein>
    <recommendedName>
        <fullName evidence="3">Regulatory protein, RpfE type</fullName>
    </recommendedName>
</protein>
<organism evidence="1 2">
    <name type="scientific">Alysiella filiformis DSM 16848</name>
    <dbReference type="NCBI Taxonomy" id="1120981"/>
    <lineage>
        <taxon>Bacteria</taxon>
        <taxon>Pseudomonadati</taxon>
        <taxon>Pseudomonadota</taxon>
        <taxon>Betaproteobacteria</taxon>
        <taxon>Neisseriales</taxon>
        <taxon>Neisseriaceae</taxon>
        <taxon>Alysiella</taxon>
    </lineage>
</organism>
<evidence type="ECO:0000313" key="2">
    <source>
        <dbReference type="Proteomes" id="UP000219669"/>
    </source>
</evidence>
<sequence length="319" mass="36677">MTGMFTLILPTLSRPTSAHLPPLNLLALNEMWRFGTWLPHDLTTGQIYLRYLCGKFALPENEVFASPVWLQMGMNNMTMIDGASIQIGMGEAQSLCDGLNEFYRHDFALSPIRADLWRFRLPEKPQWQSPMLFDAWGFQAGDLSEQASGQNRNAWLQLQTEIQMWLHAHPMNKVRQKNGLSPINGIWLWNAPTHETLQHQPQLIGSSSTWANATTLPLHDAPYSFTVWQQICQEKNLPLGETALFLDDLTTSAQTGDEFAYHRILQQWETHFFAPIWSALKSGTLPEMRLICEQGILHIKQRAHWAFWKRAKNFTGQFE</sequence>
<dbReference type="EMBL" id="OCNF01000007">
    <property type="protein sequence ID" value="SOD68061.1"/>
    <property type="molecule type" value="Genomic_DNA"/>
</dbReference>
<gene>
    <name evidence="1" type="ORF">SAMN02746062_01109</name>
</gene>
<reference evidence="1 2" key="1">
    <citation type="submission" date="2017-09" db="EMBL/GenBank/DDBJ databases">
        <authorList>
            <person name="Ehlers B."/>
            <person name="Leendertz F.H."/>
        </authorList>
    </citation>
    <scope>NUCLEOTIDE SEQUENCE [LARGE SCALE GENOMIC DNA]</scope>
    <source>
        <strain evidence="1 2">DSM 16848</strain>
    </source>
</reference>
<dbReference type="Proteomes" id="UP000219669">
    <property type="component" value="Unassembled WGS sequence"/>
</dbReference>
<proteinExistence type="predicted"/>
<accession>A0A286EAW7</accession>
<keyword evidence="2" id="KW-1185">Reference proteome</keyword>
<dbReference type="AlphaFoldDB" id="A0A286EAW7"/>